<gene>
    <name evidence="1" type="ORF">G4B88_014975</name>
</gene>
<keyword evidence="2" id="KW-1185">Reference proteome</keyword>
<evidence type="ECO:0000313" key="1">
    <source>
        <dbReference type="EMBL" id="KAF4364018.1"/>
    </source>
</evidence>
<dbReference type="AlphaFoldDB" id="A0A7J6F096"/>
<organism evidence="1 2">
    <name type="scientific">Cannabis sativa</name>
    <name type="common">Hemp</name>
    <name type="synonym">Marijuana</name>
    <dbReference type="NCBI Taxonomy" id="3483"/>
    <lineage>
        <taxon>Eukaryota</taxon>
        <taxon>Viridiplantae</taxon>
        <taxon>Streptophyta</taxon>
        <taxon>Embryophyta</taxon>
        <taxon>Tracheophyta</taxon>
        <taxon>Spermatophyta</taxon>
        <taxon>Magnoliopsida</taxon>
        <taxon>eudicotyledons</taxon>
        <taxon>Gunneridae</taxon>
        <taxon>Pentapetalae</taxon>
        <taxon>rosids</taxon>
        <taxon>fabids</taxon>
        <taxon>Rosales</taxon>
        <taxon>Cannabaceae</taxon>
        <taxon>Cannabis</taxon>
    </lineage>
</organism>
<dbReference type="Proteomes" id="UP000583929">
    <property type="component" value="Unassembled WGS sequence"/>
</dbReference>
<reference evidence="1 2" key="1">
    <citation type="journal article" date="2020" name="bioRxiv">
        <title>Sequence and annotation of 42 cannabis genomes reveals extensive copy number variation in cannabinoid synthesis and pathogen resistance genes.</title>
        <authorList>
            <person name="Mckernan K.J."/>
            <person name="Helbert Y."/>
            <person name="Kane L.T."/>
            <person name="Ebling H."/>
            <person name="Zhang L."/>
            <person name="Liu B."/>
            <person name="Eaton Z."/>
            <person name="Mclaughlin S."/>
            <person name="Kingan S."/>
            <person name="Baybayan P."/>
            <person name="Concepcion G."/>
            <person name="Jordan M."/>
            <person name="Riva A."/>
            <person name="Barbazuk W."/>
            <person name="Harkins T."/>
        </authorList>
    </citation>
    <scope>NUCLEOTIDE SEQUENCE [LARGE SCALE GENOMIC DNA]</scope>
    <source>
        <strain evidence="2">cv. Jamaican Lion 4</strain>
        <tissue evidence="1">Leaf</tissue>
    </source>
</reference>
<dbReference type="EMBL" id="JAATIQ010000289">
    <property type="protein sequence ID" value="KAF4364018.1"/>
    <property type="molecule type" value="Genomic_DNA"/>
</dbReference>
<accession>A0A7J6F096</accession>
<protein>
    <submittedName>
        <fullName evidence="1">Uncharacterized protein</fullName>
    </submittedName>
</protein>
<proteinExistence type="predicted"/>
<sequence length="99" mass="11441">MWGKKVINNGYRWRVGNGENVRVLEDPWLPRPVSFKIYDKPPLPENLYVADLKNGDGSWDENFVRSVFNMEDAELILSMPSTEIEESKDTCSLDIYVCV</sequence>
<name>A0A7J6F096_CANSA</name>
<comment type="caution">
    <text evidence="1">The sequence shown here is derived from an EMBL/GenBank/DDBJ whole genome shotgun (WGS) entry which is preliminary data.</text>
</comment>
<evidence type="ECO:0000313" key="2">
    <source>
        <dbReference type="Proteomes" id="UP000583929"/>
    </source>
</evidence>